<reference evidence="10" key="1">
    <citation type="submission" date="2016-10" db="EMBL/GenBank/DDBJ databases">
        <authorList>
            <person name="Varghese N."/>
            <person name="Submissions S."/>
        </authorList>
    </citation>
    <scope>NUCLEOTIDE SEQUENCE [LARGE SCALE GENOMIC DNA]</scope>
    <source>
        <strain evidence="10">DSM 10002</strain>
    </source>
</reference>
<evidence type="ECO:0000313" key="9">
    <source>
        <dbReference type="EMBL" id="SDU81909.1"/>
    </source>
</evidence>
<dbReference type="STRING" id="131112.SAMN04489737_1624"/>
<dbReference type="Gene3D" id="3.40.50.300">
    <property type="entry name" value="P-loop containing nucleotide triphosphate hydrolases"/>
    <property type="match status" value="1"/>
</dbReference>
<dbReference type="NCBIfam" id="TIGR01187">
    <property type="entry name" value="potA"/>
    <property type="match status" value="1"/>
</dbReference>
<dbReference type="OrthoDB" id="9802264at2"/>
<accession>A0A1H2LLW0</accession>
<comment type="subunit">
    <text evidence="7">The complex is composed of two ATP-binding proteins (PotA), two transmembrane proteins (PotB and PotC) and a solute-binding protein (PotD).</text>
</comment>
<keyword evidence="10" id="KW-1185">Reference proteome</keyword>
<dbReference type="Pfam" id="PF08402">
    <property type="entry name" value="TOBE_2"/>
    <property type="match status" value="1"/>
</dbReference>
<dbReference type="InterPro" id="IPR027417">
    <property type="entry name" value="P-loop_NTPase"/>
</dbReference>
<evidence type="ECO:0000313" key="10">
    <source>
        <dbReference type="Proteomes" id="UP000214355"/>
    </source>
</evidence>
<evidence type="ECO:0000256" key="4">
    <source>
        <dbReference type="ARBA" id="ARBA00022840"/>
    </source>
</evidence>
<dbReference type="PANTHER" id="PTHR42781">
    <property type="entry name" value="SPERMIDINE/PUTRESCINE IMPORT ATP-BINDING PROTEIN POTA"/>
    <property type="match status" value="1"/>
</dbReference>
<dbReference type="SMART" id="SM00382">
    <property type="entry name" value="AAA"/>
    <property type="match status" value="1"/>
</dbReference>
<keyword evidence="1 7" id="KW-0813">Transport</keyword>
<dbReference type="GO" id="GO:0015417">
    <property type="term" value="F:ABC-type polyamine transporter activity"/>
    <property type="evidence" value="ECO:0007669"/>
    <property type="project" value="UniProtKB-EC"/>
</dbReference>
<dbReference type="RefSeq" id="WP_091282034.1">
    <property type="nucleotide sequence ID" value="NZ_LT629804.1"/>
</dbReference>
<dbReference type="InterPro" id="IPR005893">
    <property type="entry name" value="PotA-like"/>
</dbReference>
<dbReference type="SUPFAM" id="SSF50331">
    <property type="entry name" value="MOP-like"/>
    <property type="match status" value="1"/>
</dbReference>
<dbReference type="InterPro" id="IPR017871">
    <property type="entry name" value="ABC_transporter-like_CS"/>
</dbReference>
<dbReference type="Proteomes" id="UP000214355">
    <property type="component" value="Chromosome I"/>
</dbReference>
<dbReference type="AlphaFoldDB" id="A0A1H2LLW0"/>
<keyword evidence="4 7" id="KW-0067">ATP-binding</keyword>
<keyword evidence="5 7" id="KW-1278">Translocase</keyword>
<dbReference type="EC" id="7.6.2.11" evidence="7"/>
<evidence type="ECO:0000256" key="2">
    <source>
        <dbReference type="ARBA" id="ARBA00022475"/>
    </source>
</evidence>
<comment type="catalytic activity">
    <reaction evidence="7">
        <text>ATP + H2O + polyamine-[polyamine-binding protein]Side 1 = ADP + phosphate + polyamineSide 2 + [polyamine-binding protein]Side 1.</text>
        <dbReference type="EC" id="7.6.2.11"/>
    </reaction>
</comment>
<dbReference type="SUPFAM" id="SSF52540">
    <property type="entry name" value="P-loop containing nucleoside triphosphate hydrolases"/>
    <property type="match status" value="1"/>
</dbReference>
<evidence type="ECO:0000256" key="5">
    <source>
        <dbReference type="ARBA" id="ARBA00022967"/>
    </source>
</evidence>
<dbReference type="InterPro" id="IPR013611">
    <property type="entry name" value="Transp-assoc_OB_typ2"/>
</dbReference>
<dbReference type="Gene3D" id="2.40.50.100">
    <property type="match status" value="1"/>
</dbReference>
<keyword evidence="3 7" id="KW-0547">Nucleotide-binding</keyword>
<dbReference type="PANTHER" id="PTHR42781:SF4">
    <property type="entry name" value="SPERMIDINE_PUTRESCINE IMPORT ATP-BINDING PROTEIN POTA"/>
    <property type="match status" value="1"/>
</dbReference>
<dbReference type="InterPro" id="IPR003593">
    <property type="entry name" value="AAA+_ATPase"/>
</dbReference>
<dbReference type="PROSITE" id="PS00211">
    <property type="entry name" value="ABC_TRANSPORTER_1"/>
    <property type="match status" value="1"/>
</dbReference>
<evidence type="ECO:0000256" key="7">
    <source>
        <dbReference type="RuleBase" id="RU364083"/>
    </source>
</evidence>
<keyword evidence="6 7" id="KW-0472">Membrane</keyword>
<dbReference type="PROSITE" id="PS50893">
    <property type="entry name" value="ABC_TRANSPORTER_2"/>
    <property type="match status" value="1"/>
</dbReference>
<feature type="domain" description="ABC transporter" evidence="8">
    <location>
        <begin position="15"/>
        <end position="249"/>
    </location>
</feature>
<keyword evidence="2 7" id="KW-1003">Cell membrane</keyword>
<name>A0A1H2LLW0_9ACTO</name>
<evidence type="ECO:0000259" key="8">
    <source>
        <dbReference type="PROSITE" id="PS50893"/>
    </source>
</evidence>
<evidence type="ECO:0000256" key="3">
    <source>
        <dbReference type="ARBA" id="ARBA00022741"/>
    </source>
</evidence>
<dbReference type="InterPro" id="IPR003439">
    <property type="entry name" value="ABC_transporter-like_ATP-bd"/>
</dbReference>
<comment type="similarity">
    <text evidence="7">Belongs to the ABC transporter superfamily. Spermidine/putrescine importer (TC 3.A.1.11.1) family.</text>
</comment>
<proteinExistence type="inferred from homology"/>
<protein>
    <recommendedName>
        <fullName evidence="7">Spermidine/putrescine import ATP-binding protein PotA</fullName>
        <ecNumber evidence="7">7.6.2.11</ecNumber>
    </recommendedName>
</protein>
<evidence type="ECO:0000256" key="1">
    <source>
        <dbReference type="ARBA" id="ARBA00022448"/>
    </source>
</evidence>
<evidence type="ECO:0000256" key="6">
    <source>
        <dbReference type="ARBA" id="ARBA00023136"/>
    </source>
</evidence>
<dbReference type="GO" id="GO:0043190">
    <property type="term" value="C:ATP-binding cassette (ABC) transporter complex"/>
    <property type="evidence" value="ECO:0007669"/>
    <property type="project" value="InterPro"/>
</dbReference>
<dbReference type="FunFam" id="3.40.50.300:FF:000042">
    <property type="entry name" value="Maltose/maltodextrin ABC transporter, ATP-binding protein"/>
    <property type="match status" value="1"/>
</dbReference>
<organism evidence="9 10">
    <name type="scientific">Arcanobacterium phocae</name>
    <dbReference type="NCBI Taxonomy" id="131112"/>
    <lineage>
        <taxon>Bacteria</taxon>
        <taxon>Bacillati</taxon>
        <taxon>Actinomycetota</taxon>
        <taxon>Actinomycetes</taxon>
        <taxon>Actinomycetales</taxon>
        <taxon>Actinomycetaceae</taxon>
        <taxon>Arcanobacterium</taxon>
    </lineage>
</organism>
<dbReference type="GO" id="GO:0016887">
    <property type="term" value="F:ATP hydrolysis activity"/>
    <property type="evidence" value="ECO:0007669"/>
    <property type="project" value="InterPro"/>
</dbReference>
<comment type="function">
    <text evidence="7">Part of the ABC transporter complex PotABCD involved in spermidine/putrescine import. Responsible for energy coupling to the transport system.</text>
</comment>
<dbReference type="GeneID" id="65345352"/>
<dbReference type="InterPro" id="IPR008995">
    <property type="entry name" value="Mo/tungstate-bd_C_term_dom"/>
</dbReference>
<dbReference type="Pfam" id="PF00005">
    <property type="entry name" value="ABC_tran"/>
    <property type="match status" value="1"/>
</dbReference>
<dbReference type="InterPro" id="IPR050093">
    <property type="entry name" value="ABC_SmlMolc_Importer"/>
</dbReference>
<gene>
    <name evidence="7" type="primary">potA</name>
    <name evidence="9" type="ORF">SAMN04489737_1624</name>
</gene>
<dbReference type="EMBL" id="LT629804">
    <property type="protein sequence ID" value="SDU81909.1"/>
    <property type="molecule type" value="Genomic_DNA"/>
</dbReference>
<dbReference type="GO" id="GO:0005524">
    <property type="term" value="F:ATP binding"/>
    <property type="evidence" value="ECO:0007669"/>
    <property type="project" value="UniProtKB-KW"/>
</dbReference>
<sequence>MNKTTTSATGPQGRVVLRDIIKEFPTDHGVFRAVDDVNIEIEPGEFLTLLGPSGCGKTTTLRMVAGFETPSSGVIELDGKDIVAVTPEKRPMTMVFQSYALFPHLTVRENIEYGLKVKKMKRAEMDSAVDAVLASMSLTGLQDRAPSQLSGGQQQRVALARAIVMQPKVLLFDEPLSNLDAKLRERMRMELRQMQRRLGITSLYVTHDQSEAMTLSDRVLVMNNGRIEQIASPEEIYRRPATVFVADFIGRANFLPCDVLERGTDQVRVNVLQEELTIPAHSSVVGSDDTVVLVRPESMRLVGLADSDPRAIVGRTVRVLSTVFFGDHVEYEVESESGTIVVIESDPDIDKIAAEGDWARISFDPRKAWALPAA</sequence>